<dbReference type="PROSITE" id="PS50850">
    <property type="entry name" value="MFS"/>
    <property type="match status" value="1"/>
</dbReference>
<feature type="transmembrane region" description="Helical" evidence="6">
    <location>
        <begin position="85"/>
        <end position="108"/>
    </location>
</feature>
<feature type="transmembrane region" description="Helical" evidence="6">
    <location>
        <begin position="143"/>
        <end position="161"/>
    </location>
</feature>
<feature type="transmembrane region" description="Helical" evidence="6">
    <location>
        <begin position="114"/>
        <end position="131"/>
    </location>
</feature>
<dbReference type="CDD" id="cd17324">
    <property type="entry name" value="MFS_NepI_like"/>
    <property type="match status" value="1"/>
</dbReference>
<feature type="transmembrane region" description="Helical" evidence="6">
    <location>
        <begin position="173"/>
        <end position="195"/>
    </location>
</feature>
<feature type="transmembrane region" description="Helical" evidence="6">
    <location>
        <begin position="56"/>
        <end position="78"/>
    </location>
</feature>
<reference evidence="8 9" key="1">
    <citation type="journal article" date="2021" name="Int. J. Syst. Evol. Microbiol.">
        <title>Reticulibacter mediterranei gen. nov., sp. nov., within the new family Reticulibacteraceae fam. nov., and Ktedonospora formicarum gen. nov., sp. nov., Ktedonobacter robiniae sp. nov., Dictyobacter formicarum sp. nov. and Dictyobacter arantiisoli sp. nov., belonging to the class Ktedonobacteria.</title>
        <authorList>
            <person name="Yabe S."/>
            <person name="Zheng Y."/>
            <person name="Wang C.M."/>
            <person name="Sakai Y."/>
            <person name="Abe K."/>
            <person name="Yokota A."/>
            <person name="Donadio S."/>
            <person name="Cavaletti L."/>
            <person name="Monciardini P."/>
        </authorList>
    </citation>
    <scope>NUCLEOTIDE SEQUENCE [LARGE SCALE GENOMIC DNA]</scope>
    <source>
        <strain evidence="8 9">SOSP1-9</strain>
    </source>
</reference>
<name>A0ABQ3VJQ8_9CHLR</name>
<comment type="caution">
    <text evidence="8">The sequence shown here is derived from an EMBL/GenBank/DDBJ whole genome shotgun (WGS) entry which is preliminary data.</text>
</comment>
<feature type="transmembrane region" description="Helical" evidence="6">
    <location>
        <begin position="251"/>
        <end position="269"/>
    </location>
</feature>
<protein>
    <submittedName>
        <fullName evidence="8">MFS transporter</fullName>
    </submittedName>
</protein>
<dbReference type="Proteomes" id="UP000635565">
    <property type="component" value="Unassembled WGS sequence"/>
</dbReference>
<dbReference type="InterPro" id="IPR036259">
    <property type="entry name" value="MFS_trans_sf"/>
</dbReference>
<dbReference type="InterPro" id="IPR050189">
    <property type="entry name" value="MFS_Efflux_Transporters"/>
</dbReference>
<dbReference type="PANTHER" id="PTHR43124">
    <property type="entry name" value="PURINE EFFLUX PUMP PBUE"/>
    <property type="match status" value="1"/>
</dbReference>
<keyword evidence="4 6" id="KW-1133">Transmembrane helix</keyword>
<keyword evidence="2" id="KW-1003">Cell membrane</keyword>
<feature type="transmembrane region" description="Helical" evidence="6">
    <location>
        <begin position="216"/>
        <end position="239"/>
    </location>
</feature>
<gene>
    <name evidence="8" type="ORF">KSZ_44500</name>
</gene>
<evidence type="ECO:0000256" key="5">
    <source>
        <dbReference type="ARBA" id="ARBA00023136"/>
    </source>
</evidence>
<accession>A0ABQ3VJQ8</accession>
<dbReference type="Gene3D" id="1.20.1250.20">
    <property type="entry name" value="MFS general substrate transporter like domains"/>
    <property type="match status" value="1"/>
</dbReference>
<evidence type="ECO:0000313" key="8">
    <source>
        <dbReference type="EMBL" id="GHO86444.1"/>
    </source>
</evidence>
<dbReference type="InterPro" id="IPR011701">
    <property type="entry name" value="MFS"/>
</dbReference>
<evidence type="ECO:0000256" key="2">
    <source>
        <dbReference type="ARBA" id="ARBA00022475"/>
    </source>
</evidence>
<organism evidence="8 9">
    <name type="scientific">Dictyobacter formicarum</name>
    <dbReference type="NCBI Taxonomy" id="2778368"/>
    <lineage>
        <taxon>Bacteria</taxon>
        <taxon>Bacillati</taxon>
        <taxon>Chloroflexota</taxon>
        <taxon>Ktedonobacteria</taxon>
        <taxon>Ktedonobacterales</taxon>
        <taxon>Dictyobacteraceae</taxon>
        <taxon>Dictyobacter</taxon>
    </lineage>
</organism>
<evidence type="ECO:0000313" key="9">
    <source>
        <dbReference type="Proteomes" id="UP000635565"/>
    </source>
</evidence>
<sequence length="386" mass="40726">MKMIPDGSSPGQTGSINPRIVLLALGMFALGTDAFVIAGVLPLITKETSAPEALAGQLVTVFSLTYGLGAPVLAALTGRWSASRVLMIALGVFSLANLGSALAPTFLFLLLTRVLAGCCAALYAPLAYTIGTQLSPPEKRGQALALVVLGLTVATVFGSPLGTWVGEHFGWRLSFGLIVALAGVAFLALLVCGLPRADASSRVSLKARLAPITEPYLLLALLPGLLWNLGTYTIYTYIALLLGNNVHITDVSGPLIVFGAGVVIGNWSGGMISDRFGPMRLLLPVLVALVLVEVLLSVAMTTLIGSIVLLAIWGAWGPCPLFPSSIVCSAWHQHTRTLFSPSTTPRSIWELQVERYLADWFCIPHRSPFLAGSEQVAPSLPYSCCC</sequence>
<keyword evidence="9" id="KW-1185">Reference proteome</keyword>
<comment type="subcellular location">
    <subcellularLocation>
        <location evidence="1">Cell membrane</location>
        <topology evidence="1">Multi-pass membrane protein</topology>
    </subcellularLocation>
</comment>
<evidence type="ECO:0000256" key="6">
    <source>
        <dbReference type="SAM" id="Phobius"/>
    </source>
</evidence>
<dbReference type="InterPro" id="IPR020846">
    <property type="entry name" value="MFS_dom"/>
</dbReference>
<dbReference type="PANTHER" id="PTHR43124:SF10">
    <property type="entry name" value="PURINE EFFLUX PUMP PBUE"/>
    <property type="match status" value="1"/>
</dbReference>
<proteinExistence type="predicted"/>
<evidence type="ECO:0000256" key="3">
    <source>
        <dbReference type="ARBA" id="ARBA00022692"/>
    </source>
</evidence>
<feature type="transmembrane region" description="Helical" evidence="6">
    <location>
        <begin position="281"/>
        <end position="314"/>
    </location>
</feature>
<evidence type="ECO:0000256" key="4">
    <source>
        <dbReference type="ARBA" id="ARBA00022989"/>
    </source>
</evidence>
<dbReference type="SUPFAM" id="SSF103473">
    <property type="entry name" value="MFS general substrate transporter"/>
    <property type="match status" value="1"/>
</dbReference>
<feature type="transmembrane region" description="Helical" evidence="6">
    <location>
        <begin position="20"/>
        <end position="44"/>
    </location>
</feature>
<evidence type="ECO:0000259" key="7">
    <source>
        <dbReference type="PROSITE" id="PS50850"/>
    </source>
</evidence>
<evidence type="ECO:0000256" key="1">
    <source>
        <dbReference type="ARBA" id="ARBA00004651"/>
    </source>
</evidence>
<dbReference type="EMBL" id="BNJJ01000012">
    <property type="protein sequence ID" value="GHO86444.1"/>
    <property type="molecule type" value="Genomic_DNA"/>
</dbReference>
<dbReference type="Pfam" id="PF07690">
    <property type="entry name" value="MFS_1"/>
    <property type="match status" value="1"/>
</dbReference>
<keyword evidence="3 6" id="KW-0812">Transmembrane</keyword>
<keyword evidence="5 6" id="KW-0472">Membrane</keyword>
<feature type="domain" description="Major facilitator superfamily (MFS) profile" evidence="7">
    <location>
        <begin position="19"/>
        <end position="386"/>
    </location>
</feature>